<evidence type="ECO:0000259" key="3">
    <source>
        <dbReference type="Pfam" id="PF02018"/>
    </source>
</evidence>
<dbReference type="InterPro" id="IPR003305">
    <property type="entry name" value="CenC_carb-bd"/>
</dbReference>
<keyword evidence="1" id="KW-0378">Hydrolase</keyword>
<feature type="chain" id="PRO_5045884088" evidence="2">
    <location>
        <begin position="26"/>
        <end position="182"/>
    </location>
</feature>
<name>A0ABU7G835_9ALTE</name>
<dbReference type="Proteomes" id="UP001310248">
    <property type="component" value="Unassembled WGS sequence"/>
</dbReference>
<reference evidence="5" key="1">
    <citation type="submission" date="2023-07" db="EMBL/GenBank/DDBJ databases">
        <title>Draft genome sequence of Agarivorans aestuarii strain ZMCS4, a CAZymes producing bacteria isolated from the marine brown algae Clodostephus spongiosus.</title>
        <authorList>
            <person name="Lorente B."/>
            <person name="Cabral C."/>
            <person name="Frias J."/>
            <person name="Faria J."/>
            <person name="Toubarro D."/>
        </authorList>
    </citation>
    <scope>NUCLEOTIDE SEQUENCE [LARGE SCALE GENOMIC DNA]</scope>
    <source>
        <strain evidence="5">ZMCS4</strain>
    </source>
</reference>
<comment type="caution">
    <text evidence="4">The sequence shown here is derived from an EMBL/GenBank/DDBJ whole genome shotgun (WGS) entry which is preliminary data.</text>
</comment>
<dbReference type="SUPFAM" id="SSF49785">
    <property type="entry name" value="Galactose-binding domain-like"/>
    <property type="match status" value="1"/>
</dbReference>
<keyword evidence="2" id="KW-0732">Signal</keyword>
<dbReference type="InterPro" id="IPR008979">
    <property type="entry name" value="Galactose-bd-like_sf"/>
</dbReference>
<dbReference type="EMBL" id="JAYDYW010000008">
    <property type="protein sequence ID" value="MEE1674605.1"/>
    <property type="molecule type" value="Genomic_DNA"/>
</dbReference>
<feature type="domain" description="CBM-cenC" evidence="3">
    <location>
        <begin position="54"/>
        <end position="161"/>
    </location>
</feature>
<evidence type="ECO:0000313" key="5">
    <source>
        <dbReference type="Proteomes" id="UP001310248"/>
    </source>
</evidence>
<gene>
    <name evidence="4" type="ORF">SNR37_004048</name>
</gene>
<keyword evidence="5" id="KW-1185">Reference proteome</keyword>
<reference evidence="4 5" key="2">
    <citation type="submission" date="2023-12" db="EMBL/GenBank/DDBJ databases">
        <authorList>
            <consortium name="Cladostephus spongiosus"/>
            <person name="Lorente B."/>
            <person name="Cabral C."/>
            <person name="Frias J."/>
            <person name="Faria J."/>
            <person name="Toubarro D."/>
        </authorList>
    </citation>
    <scope>NUCLEOTIDE SEQUENCE [LARGE SCALE GENOMIC DNA]</scope>
    <source>
        <strain evidence="4 5">ZMCS4</strain>
    </source>
</reference>
<dbReference type="Gene3D" id="2.60.120.260">
    <property type="entry name" value="Galactose-binding domain-like"/>
    <property type="match status" value="1"/>
</dbReference>
<protein>
    <submittedName>
        <fullName evidence="4">Carbohydrate binding domain-containing protein</fullName>
    </submittedName>
</protein>
<dbReference type="Pfam" id="PF02018">
    <property type="entry name" value="CBM_4_9"/>
    <property type="match status" value="1"/>
</dbReference>
<evidence type="ECO:0000256" key="1">
    <source>
        <dbReference type="ARBA" id="ARBA00022801"/>
    </source>
</evidence>
<organism evidence="4 5">
    <name type="scientific">Agarivorans aestuarii</name>
    <dbReference type="NCBI Taxonomy" id="1563703"/>
    <lineage>
        <taxon>Bacteria</taxon>
        <taxon>Pseudomonadati</taxon>
        <taxon>Pseudomonadota</taxon>
        <taxon>Gammaproteobacteria</taxon>
        <taxon>Alteromonadales</taxon>
        <taxon>Alteromonadaceae</taxon>
        <taxon>Agarivorans</taxon>
    </lineage>
</organism>
<evidence type="ECO:0000313" key="4">
    <source>
        <dbReference type="EMBL" id="MEE1674605.1"/>
    </source>
</evidence>
<feature type="signal peptide" evidence="2">
    <location>
        <begin position="1"/>
        <end position="25"/>
    </location>
</feature>
<accession>A0ABU7G835</accession>
<evidence type="ECO:0000256" key="2">
    <source>
        <dbReference type="SAM" id="SignalP"/>
    </source>
</evidence>
<sequence>MQNINSLWALAAALCSMFLTGCASNGSDQEAEFSRDIMVTYTLNNGEGWKKVNAGLEGWGDGVADFTLVNEQANVQIKKLASQLWHIQLKRPLYLVEDMKYEITVEASATEPSEVAFSVQENGDDYTTYFQRTEMLGVESKHYHYEFVMPQDEKKAVFAIMFGEGQPGVSYKLSDIKFNSSY</sequence>
<proteinExistence type="predicted"/>
<dbReference type="RefSeq" id="WP_329775689.1">
    <property type="nucleotide sequence ID" value="NZ_JAYDYW010000008.1"/>
</dbReference>